<dbReference type="GO" id="GO:0060255">
    <property type="term" value="P:regulation of macromolecule metabolic process"/>
    <property type="evidence" value="ECO:0007669"/>
    <property type="project" value="UniProtKB-ARBA"/>
</dbReference>
<feature type="domain" description="Ubiquitin-like protease family profile" evidence="6">
    <location>
        <begin position="212"/>
        <end position="377"/>
    </location>
</feature>
<reference evidence="9" key="1">
    <citation type="submission" date="2016-04" db="UniProtKB">
        <authorList>
            <consortium name="WormBaseParasite"/>
        </authorList>
    </citation>
    <scope>IDENTIFICATION</scope>
</reference>
<dbReference type="PANTHER" id="PTHR12606">
    <property type="entry name" value="SENTRIN/SUMO-SPECIFIC PROTEASE"/>
    <property type="match status" value="1"/>
</dbReference>
<sequence length="429" mass="50102">MSQREIHQEKPSIPITTTNKEKNDAPNQLINDSGPSPVRLATVNSQPVVQTFQNQENAKMLMIPTFQGDSTARVPPQKSPLKAPPNLEMEEIQLANRKTDQIPKIYRESQRNSRRFQPYRFFSHTIPLSNRRFGAPFAKRFNCLKNDDHIEESVKSTDPIPPPRRQNNPLPRRRRCRSKPGLIILTTEQKIEMRRMLTKNSAYLEDLRKEKPEVHPEHLGTLKGRAWLNDVVVNFYLELISRRSQESPELLKVYALSSFFYKKLCDAGYSGVRRWAKVDIFSQDLVLIPIHHENNHWCLICIDFRVKTISYYDSLHGRNNQCLRRILEYVDAESREKRKMPLEDIQSWKKQNMANRIPSQENSWDCGVFVSTTAEFLSRDADLIFDQSDMGEIRQRMIYEILTRRLLNEGTNLSKRPPDTPNALHLPLQ</sequence>
<evidence type="ECO:0000313" key="7">
    <source>
        <dbReference type="EMBL" id="VDL19203.1"/>
    </source>
</evidence>
<evidence type="ECO:0000256" key="5">
    <source>
        <dbReference type="SAM" id="MobiDB-lite"/>
    </source>
</evidence>
<dbReference type="PANTHER" id="PTHR12606:SF10">
    <property type="entry name" value="SENTRIN-SPECIFIC PROTEASE 5"/>
    <property type="match status" value="1"/>
</dbReference>
<dbReference type="FunFam" id="3.40.395.10:FF:000001">
    <property type="entry name" value="Sentrin-specific protease 1"/>
    <property type="match status" value="1"/>
</dbReference>
<dbReference type="OrthoDB" id="1939479at2759"/>
<feature type="region of interest" description="Disordered" evidence="5">
    <location>
        <begin position="1"/>
        <end position="36"/>
    </location>
</feature>
<dbReference type="GO" id="GO:0080090">
    <property type="term" value="P:regulation of primary metabolic process"/>
    <property type="evidence" value="ECO:0007669"/>
    <property type="project" value="UniProtKB-ARBA"/>
</dbReference>
<feature type="compositionally biased region" description="Polar residues" evidence="5">
    <location>
        <begin position="25"/>
        <end position="34"/>
    </location>
</feature>
<evidence type="ECO:0000313" key="8">
    <source>
        <dbReference type="Proteomes" id="UP000274504"/>
    </source>
</evidence>
<dbReference type="Pfam" id="PF02902">
    <property type="entry name" value="Peptidase_C48"/>
    <property type="match status" value="1"/>
</dbReference>
<dbReference type="GO" id="GO:0006508">
    <property type="term" value="P:proteolysis"/>
    <property type="evidence" value="ECO:0007669"/>
    <property type="project" value="UniProtKB-KW"/>
</dbReference>
<proteinExistence type="inferred from homology"/>
<dbReference type="Proteomes" id="UP000274504">
    <property type="component" value="Unassembled WGS sequence"/>
</dbReference>
<organism evidence="9">
    <name type="scientific">Hymenolepis diminuta</name>
    <name type="common">Rat tapeworm</name>
    <dbReference type="NCBI Taxonomy" id="6216"/>
    <lineage>
        <taxon>Eukaryota</taxon>
        <taxon>Metazoa</taxon>
        <taxon>Spiralia</taxon>
        <taxon>Lophotrochozoa</taxon>
        <taxon>Platyhelminthes</taxon>
        <taxon>Cestoda</taxon>
        <taxon>Eucestoda</taxon>
        <taxon>Cyclophyllidea</taxon>
        <taxon>Hymenolepididae</taxon>
        <taxon>Hymenolepis</taxon>
    </lineage>
</organism>
<feature type="compositionally biased region" description="Basic and acidic residues" evidence="5">
    <location>
        <begin position="1"/>
        <end position="10"/>
    </location>
</feature>
<keyword evidence="3" id="KW-0378">Hydrolase</keyword>
<dbReference type="STRING" id="6216.A0A158QCN7"/>
<dbReference type="GO" id="GO:0016926">
    <property type="term" value="P:protein desumoylation"/>
    <property type="evidence" value="ECO:0007669"/>
    <property type="project" value="TreeGrafter"/>
</dbReference>
<evidence type="ECO:0000256" key="3">
    <source>
        <dbReference type="ARBA" id="ARBA00022801"/>
    </source>
</evidence>
<protein>
    <submittedName>
        <fullName evidence="9">ULP_PROTEASE domain-containing protein</fullName>
    </submittedName>
</protein>
<feature type="region of interest" description="Disordered" evidence="5">
    <location>
        <begin position="152"/>
        <end position="175"/>
    </location>
</feature>
<dbReference type="WBParaSite" id="HDID_0000174101-mRNA-1">
    <property type="protein sequence ID" value="HDID_0000174101-mRNA-1"/>
    <property type="gene ID" value="HDID_0000174101"/>
</dbReference>
<evidence type="ECO:0000256" key="1">
    <source>
        <dbReference type="ARBA" id="ARBA00005234"/>
    </source>
</evidence>
<name>A0A158QCN7_HYMDI</name>
<comment type="similarity">
    <text evidence="1">Belongs to the peptidase C48 family.</text>
</comment>
<dbReference type="InterPro" id="IPR003653">
    <property type="entry name" value="Peptidase_C48_C"/>
</dbReference>
<dbReference type="SUPFAM" id="SSF54001">
    <property type="entry name" value="Cysteine proteinases"/>
    <property type="match status" value="1"/>
</dbReference>
<dbReference type="PROSITE" id="PS50600">
    <property type="entry name" value="ULP_PROTEASE"/>
    <property type="match status" value="1"/>
</dbReference>
<keyword evidence="4" id="KW-0788">Thiol protease</keyword>
<dbReference type="Gene3D" id="3.40.395.10">
    <property type="entry name" value="Adenoviral Proteinase, Chain A"/>
    <property type="match status" value="1"/>
</dbReference>
<dbReference type="GO" id="GO:0005634">
    <property type="term" value="C:nucleus"/>
    <property type="evidence" value="ECO:0007669"/>
    <property type="project" value="TreeGrafter"/>
</dbReference>
<evidence type="ECO:0000256" key="2">
    <source>
        <dbReference type="ARBA" id="ARBA00022670"/>
    </source>
</evidence>
<dbReference type="GO" id="GO:0016929">
    <property type="term" value="F:deSUMOylase activity"/>
    <property type="evidence" value="ECO:0007669"/>
    <property type="project" value="TreeGrafter"/>
</dbReference>
<dbReference type="InterPro" id="IPR038765">
    <property type="entry name" value="Papain-like_cys_pep_sf"/>
</dbReference>
<evidence type="ECO:0000256" key="4">
    <source>
        <dbReference type="ARBA" id="ARBA00022807"/>
    </source>
</evidence>
<accession>A0A158QCN7</accession>
<keyword evidence="2" id="KW-0645">Protease</keyword>
<evidence type="ECO:0000259" key="6">
    <source>
        <dbReference type="PROSITE" id="PS50600"/>
    </source>
</evidence>
<reference evidence="7 8" key="2">
    <citation type="submission" date="2018-11" db="EMBL/GenBank/DDBJ databases">
        <authorList>
            <consortium name="Pathogen Informatics"/>
        </authorList>
    </citation>
    <scope>NUCLEOTIDE SEQUENCE [LARGE SCALE GENOMIC DNA]</scope>
</reference>
<dbReference type="AlphaFoldDB" id="A0A158QCN7"/>
<gene>
    <name evidence="7" type="ORF">HDID_LOCUS1742</name>
</gene>
<evidence type="ECO:0000313" key="9">
    <source>
        <dbReference type="WBParaSite" id="HDID_0000174101-mRNA-1"/>
    </source>
</evidence>
<dbReference type="EMBL" id="UYSG01000354">
    <property type="protein sequence ID" value="VDL19203.1"/>
    <property type="molecule type" value="Genomic_DNA"/>
</dbReference>